<organism evidence="2 3">
    <name type="scientific">Clostridium puniceum</name>
    <dbReference type="NCBI Taxonomy" id="29367"/>
    <lineage>
        <taxon>Bacteria</taxon>
        <taxon>Bacillati</taxon>
        <taxon>Bacillota</taxon>
        <taxon>Clostridia</taxon>
        <taxon>Eubacteriales</taxon>
        <taxon>Clostridiaceae</taxon>
        <taxon>Clostridium</taxon>
    </lineage>
</organism>
<feature type="transmembrane region" description="Helical" evidence="1">
    <location>
        <begin position="42"/>
        <end position="64"/>
    </location>
</feature>
<feature type="transmembrane region" description="Helical" evidence="1">
    <location>
        <begin position="15"/>
        <end position="36"/>
    </location>
</feature>
<gene>
    <name evidence="2" type="ORF">CLPUN_36540</name>
</gene>
<dbReference type="AlphaFoldDB" id="A0A1S8TAQ5"/>
<evidence type="ECO:0000313" key="2">
    <source>
        <dbReference type="EMBL" id="OOM74826.1"/>
    </source>
</evidence>
<evidence type="ECO:0000256" key="1">
    <source>
        <dbReference type="SAM" id="Phobius"/>
    </source>
</evidence>
<proteinExistence type="predicted"/>
<dbReference type="Proteomes" id="UP000190890">
    <property type="component" value="Unassembled WGS sequence"/>
</dbReference>
<dbReference type="OrthoDB" id="1922895at2"/>
<keyword evidence="3" id="KW-1185">Reference proteome</keyword>
<dbReference type="RefSeq" id="WP_077848664.1">
    <property type="nucleotide sequence ID" value="NZ_LZZM01000193.1"/>
</dbReference>
<dbReference type="InterPro" id="IPR006485">
    <property type="entry name" value="Phage-like_holin"/>
</dbReference>
<protein>
    <submittedName>
        <fullName evidence="2">Bacteriophage holin</fullName>
    </submittedName>
</protein>
<evidence type="ECO:0000313" key="3">
    <source>
        <dbReference type="Proteomes" id="UP000190890"/>
    </source>
</evidence>
<dbReference type="EMBL" id="LZZM01000193">
    <property type="protein sequence ID" value="OOM74826.1"/>
    <property type="molecule type" value="Genomic_DNA"/>
</dbReference>
<comment type="caution">
    <text evidence="2">The sequence shown here is derived from an EMBL/GenBank/DDBJ whole genome shotgun (WGS) entry which is preliminary data.</text>
</comment>
<sequence length="87" mass="9455">MISIDLKARLKNKSFWVAMTSAIAILLQQLGLNIIPSNYTEIVNAVLIILTMIGIAVDTSTTGISDQTTTITKTENDQVVNSTEDTQ</sequence>
<reference evidence="2 3" key="1">
    <citation type="submission" date="2016-05" db="EMBL/GenBank/DDBJ databases">
        <title>Microbial solvent formation.</title>
        <authorList>
            <person name="Poehlein A."/>
            <person name="Montoya Solano J.D."/>
            <person name="Flitsch S."/>
            <person name="Krabben P."/>
            <person name="Duerre P."/>
            <person name="Daniel R."/>
        </authorList>
    </citation>
    <scope>NUCLEOTIDE SEQUENCE [LARGE SCALE GENOMIC DNA]</scope>
    <source>
        <strain evidence="2 3">DSM 2619</strain>
    </source>
</reference>
<name>A0A1S8TAQ5_9CLOT</name>
<keyword evidence="1" id="KW-0472">Membrane</keyword>
<accession>A0A1S8TAQ5</accession>
<keyword evidence="1" id="KW-0812">Transmembrane</keyword>
<keyword evidence="1" id="KW-1133">Transmembrane helix</keyword>
<dbReference type="Pfam" id="PF04531">
    <property type="entry name" value="Phage_holin_1"/>
    <property type="match status" value="1"/>
</dbReference>